<evidence type="ECO:0000256" key="1">
    <source>
        <dbReference type="ARBA" id="ARBA00008791"/>
    </source>
</evidence>
<gene>
    <name evidence="3" type="ORF">D806_039240</name>
</gene>
<dbReference type="PANTHER" id="PTHR46268:SF6">
    <property type="entry name" value="UNIVERSAL STRESS PROTEIN UP12"/>
    <property type="match status" value="1"/>
</dbReference>
<dbReference type="SUPFAM" id="SSF52402">
    <property type="entry name" value="Adenine nucleotide alpha hydrolases-like"/>
    <property type="match status" value="2"/>
</dbReference>
<dbReference type="PANTHER" id="PTHR46268">
    <property type="entry name" value="STRESS RESPONSE PROTEIN NHAX"/>
    <property type="match status" value="1"/>
</dbReference>
<dbReference type="EMBL" id="CP027541">
    <property type="protein sequence ID" value="AWT54890.1"/>
    <property type="molecule type" value="Genomic_DNA"/>
</dbReference>
<sequence length="299" mass="31480">MSVADSDLPHGIVVGVDGSSWSRAAVRWAMAEATLRGVDLTIAHVVTPLSASTLLWPGGRIPEEVLEVQDNDARTAIADAIKIVQEVVTGTSRPQVRSEMLYGGVVPSLTGFSRSAELIVVGPRGRNEQHRRLLGSVASGLLHHARCPVAIVHATGAARVSGRSPVLLGTDGSPASEFATEIAFREAALRGVDVVALHVLVDADMSGLFAAEWSALQAVVQKPIAERLGAWEERYPETSVNLEIEFDRPADALIAASEGAQLVVLGSRGRGGFTGMLLGSVSSAVAQEVRVPIIVARPR</sequence>
<dbReference type="Gene3D" id="3.40.50.620">
    <property type="entry name" value="HUPs"/>
    <property type="match status" value="2"/>
</dbReference>
<accession>A0A2U9PSV9</accession>
<evidence type="ECO:0000259" key="2">
    <source>
        <dbReference type="Pfam" id="PF00582"/>
    </source>
</evidence>
<dbReference type="AlphaFoldDB" id="A0A2U9PSV9"/>
<dbReference type="PRINTS" id="PR01438">
    <property type="entry name" value="UNVRSLSTRESS"/>
</dbReference>
<dbReference type="RefSeq" id="WP_003895391.1">
    <property type="nucleotide sequence ID" value="NZ_CP027541.1"/>
</dbReference>
<evidence type="ECO:0000313" key="4">
    <source>
        <dbReference type="Proteomes" id="UP000011200"/>
    </source>
</evidence>
<dbReference type="Proteomes" id="UP000011200">
    <property type="component" value="Chromosome"/>
</dbReference>
<proteinExistence type="inferred from homology"/>
<evidence type="ECO:0000313" key="3">
    <source>
        <dbReference type="EMBL" id="AWT54890.1"/>
    </source>
</evidence>
<reference evidence="3 4" key="1">
    <citation type="journal article" date="2013" name="Genome Announc.">
        <title>Draft genome sequence of MKD8, a conjugal recipient Mycobacterium smegmatis strain.</title>
        <authorList>
            <person name="Gray T.A."/>
            <person name="Palumbo M.J."/>
            <person name="Derbyshire K.M."/>
        </authorList>
    </citation>
    <scope>NUCLEOTIDE SEQUENCE [LARGE SCALE GENOMIC DNA]</scope>
    <source>
        <strain evidence="3 4">MKD8</strain>
    </source>
</reference>
<comment type="similarity">
    <text evidence="1">Belongs to the universal stress protein A family.</text>
</comment>
<protein>
    <submittedName>
        <fullName evidence="3">Universal stress protein family protein</fullName>
    </submittedName>
</protein>
<feature type="domain" description="UspA" evidence="2">
    <location>
        <begin position="165"/>
        <end position="297"/>
    </location>
</feature>
<reference evidence="4" key="2">
    <citation type="submission" date="2018-03" db="EMBL/GenBank/DDBJ databases">
        <authorList>
            <person name="Derbyshire K."/>
            <person name="Gray T.A."/>
            <person name="Champion M."/>
        </authorList>
    </citation>
    <scope>NUCLEOTIDE SEQUENCE [LARGE SCALE GENOMIC DNA]</scope>
    <source>
        <strain evidence="4">MKD8</strain>
    </source>
</reference>
<feature type="domain" description="UspA" evidence="2">
    <location>
        <begin position="12"/>
        <end position="153"/>
    </location>
</feature>
<dbReference type="InterPro" id="IPR014729">
    <property type="entry name" value="Rossmann-like_a/b/a_fold"/>
</dbReference>
<dbReference type="InterPro" id="IPR006015">
    <property type="entry name" value="Universal_stress_UspA"/>
</dbReference>
<dbReference type="InterPro" id="IPR006016">
    <property type="entry name" value="UspA"/>
</dbReference>
<organism evidence="3 4">
    <name type="scientific">Mycolicibacterium smegmatis (strain MKD8)</name>
    <name type="common">Mycobacterium smegmatis</name>
    <dbReference type="NCBI Taxonomy" id="1214915"/>
    <lineage>
        <taxon>Bacteria</taxon>
        <taxon>Bacillati</taxon>
        <taxon>Actinomycetota</taxon>
        <taxon>Actinomycetes</taxon>
        <taxon>Mycobacteriales</taxon>
        <taxon>Mycobacteriaceae</taxon>
        <taxon>Mycolicibacterium</taxon>
    </lineage>
</organism>
<name>A0A2U9PSV9_MYCSE</name>
<dbReference type="Pfam" id="PF00582">
    <property type="entry name" value="Usp"/>
    <property type="match status" value="2"/>
</dbReference>